<accession>A0AA46TWQ3</accession>
<organism evidence="1 2">
    <name type="scientific">Lactococcus garvieae</name>
    <dbReference type="NCBI Taxonomy" id="1363"/>
    <lineage>
        <taxon>Bacteria</taxon>
        <taxon>Bacillati</taxon>
        <taxon>Bacillota</taxon>
        <taxon>Bacilli</taxon>
        <taxon>Lactobacillales</taxon>
        <taxon>Streptococcaceae</taxon>
        <taxon>Lactococcus</taxon>
    </lineage>
</organism>
<sequence length="66" mass="7818">MTEAEKYKRVISWLKDKADETTHKVFCECCGPEEVYTDQAVEARKLLDEIEELDDEGVRYWNEESD</sequence>
<dbReference type="RefSeq" id="WP_264308421.1">
    <property type="nucleotide sequence ID" value="NZ_CP109635.1"/>
</dbReference>
<evidence type="ECO:0000313" key="2">
    <source>
        <dbReference type="Proteomes" id="UP001164042"/>
    </source>
</evidence>
<reference evidence="1" key="1">
    <citation type="submission" date="2022-10" db="EMBL/GenBank/DDBJ databases">
        <title>Genome assembly of Lactococcus garvieae isolates from cricket gut.</title>
        <authorList>
            <person name="Luecke A.R."/>
            <person name="Brown A.M.V."/>
            <person name="Wakeman C.A."/>
        </authorList>
    </citation>
    <scope>NUCLEOTIDE SEQUENCE</scope>
    <source>
        <strain evidence="1">Alexii-11_2</strain>
    </source>
</reference>
<dbReference type="Proteomes" id="UP001164042">
    <property type="component" value="Chromosome"/>
</dbReference>
<protein>
    <submittedName>
        <fullName evidence="1">Uncharacterized protein</fullName>
    </submittedName>
</protein>
<dbReference type="AlphaFoldDB" id="A0AA46TWQ3"/>
<dbReference type="EMBL" id="CP109635">
    <property type="protein sequence ID" value="UYT10714.1"/>
    <property type="molecule type" value="Genomic_DNA"/>
</dbReference>
<proteinExistence type="predicted"/>
<evidence type="ECO:0000313" key="1">
    <source>
        <dbReference type="EMBL" id="UYT10714.1"/>
    </source>
</evidence>
<gene>
    <name evidence="1" type="ORF">OF801_01875</name>
</gene>
<name>A0AA46TWQ3_9LACT</name>